<sequence length="592" mass="65183">MIRAQLARLRRSRTFTGSERLLEFLGFVVTETLKGGGGALREVVIGNNVYGREPPYDPRIDSTVRVEARRLRAKLKEYYAGEGQMDPVRISLPTGGYVPEFALQPDHAETREPHPSSAEGIFREGMGAAIAIMPFRSLSAEAEDESFADGLTDELIFRLQLAQGLRVVSRSITFQFKDQAYSLADAARELGVDAIVQGTVRREDDMLRVTIEVADPQGFVIWTDRFDAPARERLRLQERIAITALSRVRFDSSAMRSSKVGPRPSALKALGAVYRGRQLLDEQTPGSIRAALQVFEFVAANAPDYARGHSGIADCHCDLYRLGLVDHDTALREASAAVRTALAVDPGSVEAHTARATIAAWLEWNRVAADEGFRKAVQLGENARASRLHGVLLTIMARHEEAERLFREARTIEPFSIQQDIAETISRYQARDFGSLRAASPGAAGLSAPAEVLVYRALAHVFDGDAEFVRSQLAEIEHVTDKFPDLMLAAAELQALLGAPERGMRIIDGEPGASTHFARAMLAAALGRDDLCLDMLEKAMDRRELSTVWIRTDARLDRLRHMPRFSALMERLNAFVPTGATGLADPLATVQP</sequence>
<dbReference type="OrthoDB" id="100177at2"/>
<evidence type="ECO:0000313" key="1">
    <source>
        <dbReference type="EMBL" id="RAZ75136.1"/>
    </source>
</evidence>
<accession>A0A330GT79</accession>
<name>A0A330GT79_9HYPH</name>
<dbReference type="RefSeq" id="WP_112128913.1">
    <property type="nucleotide sequence ID" value="NZ_QMBQ01000005.1"/>
</dbReference>
<gene>
    <name evidence="1" type="ORF">DPM35_19720</name>
</gene>
<dbReference type="EMBL" id="QMBQ01000005">
    <property type="protein sequence ID" value="RAZ75136.1"/>
    <property type="molecule type" value="Genomic_DNA"/>
</dbReference>
<dbReference type="NCBIfam" id="NF047558">
    <property type="entry name" value="TPR_END_plus"/>
    <property type="match status" value="1"/>
</dbReference>
<dbReference type="InterPro" id="IPR011990">
    <property type="entry name" value="TPR-like_helical_dom_sf"/>
</dbReference>
<protein>
    <recommendedName>
        <fullName evidence="3">Adenylate cyclase</fullName>
    </recommendedName>
</protein>
<organism evidence="1 2">
    <name type="scientific">Mesorhizobium atlanticum</name>
    <dbReference type="NCBI Taxonomy" id="2233532"/>
    <lineage>
        <taxon>Bacteria</taxon>
        <taxon>Pseudomonadati</taxon>
        <taxon>Pseudomonadota</taxon>
        <taxon>Alphaproteobacteria</taxon>
        <taxon>Hyphomicrobiales</taxon>
        <taxon>Phyllobacteriaceae</taxon>
        <taxon>Mesorhizobium</taxon>
    </lineage>
</organism>
<dbReference type="AlphaFoldDB" id="A0A330GT79"/>
<dbReference type="Gene3D" id="1.25.40.10">
    <property type="entry name" value="Tetratricopeptide repeat domain"/>
    <property type="match status" value="1"/>
</dbReference>
<keyword evidence="2" id="KW-1185">Reference proteome</keyword>
<evidence type="ECO:0008006" key="3">
    <source>
        <dbReference type="Google" id="ProtNLM"/>
    </source>
</evidence>
<proteinExistence type="predicted"/>
<dbReference type="Gene3D" id="3.40.50.10070">
    <property type="entry name" value="TolB, N-terminal domain"/>
    <property type="match status" value="1"/>
</dbReference>
<dbReference type="SUPFAM" id="SSF48452">
    <property type="entry name" value="TPR-like"/>
    <property type="match status" value="1"/>
</dbReference>
<evidence type="ECO:0000313" key="2">
    <source>
        <dbReference type="Proteomes" id="UP000251956"/>
    </source>
</evidence>
<reference evidence="1 2" key="1">
    <citation type="submission" date="2018-07" db="EMBL/GenBank/DDBJ databases">
        <title>Diversity of Mesorhizobium strains in Brazil.</title>
        <authorList>
            <person name="Helene L.C.F."/>
            <person name="Dall'Agnol R."/>
            <person name="Delamuta J.R.M."/>
            <person name="Hungria M."/>
        </authorList>
    </citation>
    <scope>NUCLEOTIDE SEQUENCE [LARGE SCALE GENOMIC DNA]</scope>
    <source>
        <strain evidence="1 2">CNPSo 3140</strain>
    </source>
</reference>
<dbReference type="Proteomes" id="UP000251956">
    <property type="component" value="Unassembled WGS sequence"/>
</dbReference>
<comment type="caution">
    <text evidence="1">The sequence shown here is derived from an EMBL/GenBank/DDBJ whole genome shotgun (WGS) entry which is preliminary data.</text>
</comment>